<evidence type="ECO:0000256" key="2">
    <source>
        <dbReference type="ARBA" id="ARBA00005346"/>
    </source>
</evidence>
<organism evidence="10 11">
    <name type="scientific">Candidatus Scalindua brodae</name>
    <dbReference type="NCBI Taxonomy" id="237368"/>
    <lineage>
        <taxon>Bacteria</taxon>
        <taxon>Pseudomonadati</taxon>
        <taxon>Planctomycetota</taxon>
        <taxon>Candidatus Brocadiia</taxon>
        <taxon>Candidatus Brocadiales</taxon>
        <taxon>Candidatus Scalinduaceae</taxon>
        <taxon>Candidatus Scalindua</taxon>
    </lineage>
</organism>
<feature type="transmembrane region" description="Helical" evidence="8">
    <location>
        <begin position="279"/>
        <end position="304"/>
    </location>
</feature>
<comment type="similarity">
    <text evidence="2">Belongs to the CPA3 antiporters (TC 2.A.63) subunit D family.</text>
</comment>
<feature type="transmembrane region" description="Helical" evidence="8">
    <location>
        <begin position="114"/>
        <end position="132"/>
    </location>
</feature>
<sequence>MKLIHEFPVLIIIIPLIFALIIPLVGRLNRILPWIIASTITFFCFLTSIFLLFTVLDTGKISYWLGGWEPPWGIEYVVDYLNAFVLAVISFIAFIVSLYSGRSVEAEINEDKQLAFYSIYMLFITGLLGIVITGDIFNMYVFLEITSLAGYAMIAMGRKRDALVASYNYLILGTIAATFILIGIGYIYMATGTLNIADLQERLPALFHSKMVLVALAFFTVGLSLKLALFPLHTWLPGAYTYAPSVVSCIMAATATKVGIYAMLRIIFGVFKIEFDIHFIPIANILIVVSSMAIIAGSAVAITQTNLKSMLAYSSVGQIGYIVLGAVLANQTAMTGSIIHILNHALMKGALFMVVGCIVYKTGIEDISGLRGMCKKMPFTMAVFTVAGLSLMGVPLTVGFVSKWYIAIGALNAGMGYLIPVIITGSLLSAVYIWRIIVNIYFPDELPEPELLYTDGGTEITDNDTYSEAPWSMLAPTMVLAVLCIYFGISATAPLSIAEKAAVMLSQ</sequence>
<keyword evidence="4 7" id="KW-0812">Transmembrane</keyword>
<evidence type="ECO:0000256" key="3">
    <source>
        <dbReference type="ARBA" id="ARBA00022475"/>
    </source>
</evidence>
<dbReference type="PATRIC" id="fig|237368.3.peg.2722"/>
<dbReference type="InterPro" id="IPR001750">
    <property type="entry name" value="ND/Mrp_TM"/>
</dbReference>
<evidence type="ECO:0000256" key="1">
    <source>
        <dbReference type="ARBA" id="ARBA00004651"/>
    </source>
</evidence>
<evidence type="ECO:0000256" key="8">
    <source>
        <dbReference type="SAM" id="Phobius"/>
    </source>
</evidence>
<keyword evidence="3" id="KW-1003">Cell membrane</keyword>
<accession>A0A0B0EGK6</accession>
<dbReference type="Proteomes" id="UP000030652">
    <property type="component" value="Unassembled WGS sequence"/>
</dbReference>
<evidence type="ECO:0000256" key="6">
    <source>
        <dbReference type="ARBA" id="ARBA00023136"/>
    </source>
</evidence>
<evidence type="ECO:0000256" key="7">
    <source>
        <dbReference type="RuleBase" id="RU000320"/>
    </source>
</evidence>
<dbReference type="GO" id="GO:0005886">
    <property type="term" value="C:plasma membrane"/>
    <property type="evidence" value="ECO:0007669"/>
    <property type="project" value="UniProtKB-SubCell"/>
</dbReference>
<name>A0A0B0EGK6_9BACT</name>
<feature type="transmembrane region" description="Helical" evidence="8">
    <location>
        <begin position="242"/>
        <end position="267"/>
    </location>
</feature>
<reference evidence="10 11" key="1">
    <citation type="submission" date="2014-10" db="EMBL/GenBank/DDBJ databases">
        <title>Draft genome of anammox bacterium scalindua brodae, obtained using differential coverage binning of sequence data from two enrichment reactors.</title>
        <authorList>
            <person name="Speth D.R."/>
            <person name="Russ L."/>
            <person name="Kartal B."/>
            <person name="Op den Camp H.J."/>
            <person name="Dutilh B.E."/>
            <person name="Jetten M.S."/>
        </authorList>
    </citation>
    <scope>NUCLEOTIDE SEQUENCE [LARGE SCALE GENOMIC DNA]</scope>
    <source>
        <strain evidence="10">RU1</strain>
    </source>
</reference>
<keyword evidence="6 8" id="KW-0472">Membrane</keyword>
<dbReference type="PANTHER" id="PTHR42703">
    <property type="entry name" value="NADH DEHYDROGENASE"/>
    <property type="match status" value="1"/>
</dbReference>
<dbReference type="AlphaFoldDB" id="A0A0B0EGK6"/>
<feature type="transmembrane region" description="Helical" evidence="8">
    <location>
        <begin position="473"/>
        <end position="497"/>
    </location>
</feature>
<feature type="transmembrane region" description="Helical" evidence="8">
    <location>
        <begin position="77"/>
        <end position="99"/>
    </location>
</feature>
<protein>
    <submittedName>
        <fullName evidence="10">NAD(P)H-quinone oxidoreductase chain 2</fullName>
    </submittedName>
</protein>
<feature type="transmembrane region" description="Helical" evidence="8">
    <location>
        <begin position="169"/>
        <end position="190"/>
    </location>
</feature>
<feature type="transmembrane region" description="Helical" evidence="8">
    <location>
        <begin position="211"/>
        <end position="230"/>
    </location>
</feature>
<feature type="transmembrane region" description="Helical" evidence="8">
    <location>
        <begin position="31"/>
        <end position="56"/>
    </location>
</feature>
<dbReference type="EMBL" id="JRYO01000182">
    <property type="protein sequence ID" value="KHE91709.1"/>
    <property type="molecule type" value="Genomic_DNA"/>
</dbReference>
<gene>
    <name evidence="10" type="primary">nuoN</name>
    <name evidence="10" type="ORF">SCABRO_02522</name>
</gene>
<feature type="domain" description="NADH:quinone oxidoreductase/Mrp antiporter transmembrane" evidence="9">
    <location>
        <begin position="134"/>
        <end position="428"/>
    </location>
</feature>
<dbReference type="Pfam" id="PF00361">
    <property type="entry name" value="Proton_antipo_M"/>
    <property type="match status" value="1"/>
</dbReference>
<comment type="subcellular location">
    <subcellularLocation>
        <location evidence="1">Cell membrane</location>
        <topology evidence="1">Multi-pass membrane protein</topology>
    </subcellularLocation>
    <subcellularLocation>
        <location evidence="7">Membrane</location>
        <topology evidence="7">Multi-pass membrane protein</topology>
    </subcellularLocation>
</comment>
<evidence type="ECO:0000259" key="9">
    <source>
        <dbReference type="Pfam" id="PF00361"/>
    </source>
</evidence>
<comment type="caution">
    <text evidence="10">The sequence shown here is derived from an EMBL/GenBank/DDBJ whole genome shotgun (WGS) entry which is preliminary data.</text>
</comment>
<dbReference type="eggNOG" id="COG0651">
    <property type="taxonomic scope" value="Bacteria"/>
</dbReference>
<feature type="transmembrane region" description="Helical" evidence="8">
    <location>
        <begin position="139"/>
        <end position="157"/>
    </location>
</feature>
<evidence type="ECO:0000313" key="10">
    <source>
        <dbReference type="EMBL" id="KHE91709.1"/>
    </source>
</evidence>
<dbReference type="InterPro" id="IPR003918">
    <property type="entry name" value="NADH_UbQ_OxRdtase"/>
</dbReference>
<evidence type="ECO:0000256" key="5">
    <source>
        <dbReference type="ARBA" id="ARBA00022989"/>
    </source>
</evidence>
<dbReference type="GO" id="GO:0008137">
    <property type="term" value="F:NADH dehydrogenase (ubiquinone) activity"/>
    <property type="evidence" value="ECO:0007669"/>
    <property type="project" value="InterPro"/>
</dbReference>
<dbReference type="PANTHER" id="PTHR42703:SF1">
    <property type="entry name" value="NA(+)_H(+) ANTIPORTER SUBUNIT D1"/>
    <property type="match status" value="1"/>
</dbReference>
<evidence type="ECO:0000313" key="11">
    <source>
        <dbReference type="Proteomes" id="UP000030652"/>
    </source>
</evidence>
<dbReference type="GO" id="GO:0042773">
    <property type="term" value="P:ATP synthesis coupled electron transport"/>
    <property type="evidence" value="ECO:0007669"/>
    <property type="project" value="InterPro"/>
</dbReference>
<feature type="transmembrane region" description="Helical" evidence="8">
    <location>
        <begin position="7"/>
        <end position="25"/>
    </location>
</feature>
<feature type="transmembrane region" description="Helical" evidence="8">
    <location>
        <begin position="381"/>
        <end position="405"/>
    </location>
</feature>
<proteinExistence type="inferred from homology"/>
<feature type="transmembrane region" description="Helical" evidence="8">
    <location>
        <begin position="417"/>
        <end position="442"/>
    </location>
</feature>
<dbReference type="InterPro" id="IPR050586">
    <property type="entry name" value="CPA3_Na-H_Antiporter_D"/>
</dbReference>
<keyword evidence="5 8" id="KW-1133">Transmembrane helix</keyword>
<evidence type="ECO:0000256" key="4">
    <source>
        <dbReference type="ARBA" id="ARBA00022692"/>
    </source>
</evidence>
<dbReference type="PRINTS" id="PR01437">
    <property type="entry name" value="NUOXDRDTASE4"/>
</dbReference>